<organism evidence="1 2">
    <name type="scientific">Racocetra persica</name>
    <dbReference type="NCBI Taxonomy" id="160502"/>
    <lineage>
        <taxon>Eukaryota</taxon>
        <taxon>Fungi</taxon>
        <taxon>Fungi incertae sedis</taxon>
        <taxon>Mucoromycota</taxon>
        <taxon>Glomeromycotina</taxon>
        <taxon>Glomeromycetes</taxon>
        <taxon>Diversisporales</taxon>
        <taxon>Gigasporaceae</taxon>
        <taxon>Racocetra</taxon>
    </lineage>
</organism>
<reference evidence="1" key="1">
    <citation type="submission" date="2021-06" db="EMBL/GenBank/DDBJ databases">
        <authorList>
            <person name="Kallberg Y."/>
            <person name="Tangrot J."/>
            <person name="Rosling A."/>
        </authorList>
    </citation>
    <scope>NUCLEOTIDE SEQUENCE</scope>
    <source>
        <strain evidence="1">MA461A</strain>
    </source>
</reference>
<dbReference type="Proteomes" id="UP000789920">
    <property type="component" value="Unassembled WGS sequence"/>
</dbReference>
<accession>A0ACA9NMS2</accession>
<keyword evidence="2" id="KW-1185">Reference proteome</keyword>
<gene>
    <name evidence="1" type="ORF">RPERSI_LOCUS8431</name>
</gene>
<dbReference type="EMBL" id="CAJVQC010015246">
    <property type="protein sequence ID" value="CAG8665054.1"/>
    <property type="molecule type" value="Genomic_DNA"/>
</dbReference>
<evidence type="ECO:0000313" key="2">
    <source>
        <dbReference type="Proteomes" id="UP000789920"/>
    </source>
</evidence>
<feature type="non-terminal residue" evidence="1">
    <location>
        <position position="1"/>
    </location>
</feature>
<proteinExistence type="predicted"/>
<protein>
    <submittedName>
        <fullName evidence="1">12442_t:CDS:1</fullName>
    </submittedName>
</protein>
<name>A0ACA9NMS2_9GLOM</name>
<sequence length="85" mass="10340">PYYQHVPYKKYWAGYESIMKSYDGRPHWAKAHTMFKHELEKAYPKFQDFIKLQKQLDPTGLFLNPYLKRHFFGENVDLKSLQSRL</sequence>
<comment type="caution">
    <text evidence="1">The sequence shown here is derived from an EMBL/GenBank/DDBJ whole genome shotgun (WGS) entry which is preliminary data.</text>
</comment>
<evidence type="ECO:0000313" key="1">
    <source>
        <dbReference type="EMBL" id="CAG8665054.1"/>
    </source>
</evidence>